<comment type="subunit">
    <text evidence="19">Homodimer. The monomeric form is inactive while the homodimer is active.</text>
</comment>
<keyword evidence="12" id="KW-0256">Endoplasmic reticulum</keyword>
<proteinExistence type="predicted"/>
<evidence type="ECO:0000256" key="2">
    <source>
        <dbReference type="ARBA" id="ARBA00004371"/>
    </source>
</evidence>
<comment type="caution">
    <text evidence="23">The sequence shown here is derived from an EMBL/GenBank/DDBJ whole genome shotgun (WGS) entry which is preliminary data.</text>
</comment>
<sequence length="464" mass="49107">MNKTLLAPTMAIAALSLTIPASLSAQRYDSRYGLEPGAHDEIAWDFLEGITTEVGPRLAGTEDEARGRAWAMEWLEARGFRNVVDEPFMHNTWVRGEERARVLGEFAQPLVLTALGYSGATPAAGITAEIVHFASMAELNAAEPESVAGKIVYLGHSMRATQDGSHYGYFGSPRRQGPSIAAQKGAAAVVIRSIGSDNDRLPHTGATTWAEGVSPIPAAALSNPDADNLERMLERSETVTMELVLTPQHLGMTQSGNVTGEIVGRDPTLPPVLLACHLDSWDTGTGAIDDASGCAIAAAAALRVQEQGQPLRTIRVLFAGAEETGLWGSAAYSEAHADEEIGVGLESDFGAGLIWRFETNFSRSNPLLFAQLAAAVEGYGVLPASGIVASGGADLNILRDQGGAIIDLQQDGSRYFDLHHTANDTLDKVSPMELAQNVAVWTAVTQVLANHDGSFLGAEPIVGE</sequence>
<evidence type="ECO:0000256" key="8">
    <source>
        <dbReference type="ARBA" id="ARBA00022670"/>
    </source>
</evidence>
<feature type="signal peptide" evidence="21">
    <location>
        <begin position="1"/>
        <end position="25"/>
    </location>
</feature>
<evidence type="ECO:0000256" key="4">
    <source>
        <dbReference type="ARBA" id="ARBA00004613"/>
    </source>
</evidence>
<dbReference type="Pfam" id="PF04389">
    <property type="entry name" value="Peptidase_M28"/>
    <property type="match status" value="1"/>
</dbReference>
<evidence type="ECO:0000313" key="23">
    <source>
        <dbReference type="EMBL" id="MEL1249914.1"/>
    </source>
</evidence>
<dbReference type="Proteomes" id="UP001497045">
    <property type="component" value="Unassembled WGS sequence"/>
</dbReference>
<keyword evidence="24" id="KW-1185">Reference proteome</keyword>
<keyword evidence="15" id="KW-0482">Metalloprotease</keyword>
<evidence type="ECO:0000256" key="9">
    <source>
        <dbReference type="ARBA" id="ARBA00022723"/>
    </source>
</evidence>
<keyword evidence="8" id="KW-0645">Protease</keyword>
<keyword evidence="18" id="KW-0458">Lysosome</keyword>
<organism evidence="23 24">
    <name type="scientific">Aurantiacibacter gilvus</name>
    <dbReference type="NCBI Taxonomy" id="3139141"/>
    <lineage>
        <taxon>Bacteria</taxon>
        <taxon>Pseudomonadati</taxon>
        <taxon>Pseudomonadota</taxon>
        <taxon>Alphaproteobacteria</taxon>
        <taxon>Sphingomonadales</taxon>
        <taxon>Erythrobacteraceae</taxon>
        <taxon>Aurantiacibacter</taxon>
    </lineage>
</organism>
<keyword evidence="13" id="KW-0862">Zinc</keyword>
<evidence type="ECO:0000256" key="14">
    <source>
        <dbReference type="ARBA" id="ARBA00023034"/>
    </source>
</evidence>
<evidence type="ECO:0000256" key="16">
    <source>
        <dbReference type="ARBA" id="ARBA00023145"/>
    </source>
</evidence>
<dbReference type="InterPro" id="IPR039866">
    <property type="entry name" value="CPQ"/>
</dbReference>
<keyword evidence="7" id="KW-0121">Carboxypeptidase</keyword>
<dbReference type="SUPFAM" id="SSF53187">
    <property type="entry name" value="Zn-dependent exopeptidases"/>
    <property type="match status" value="1"/>
</dbReference>
<keyword evidence="14" id="KW-0333">Golgi apparatus</keyword>
<reference evidence="23 24" key="1">
    <citation type="submission" date="2024-04" db="EMBL/GenBank/DDBJ databases">
        <title>Aurantiacibacter sp. DGU6 16S ribosomal RNA gene Genome sequencing and assembly.</title>
        <authorList>
            <person name="Park S."/>
        </authorList>
    </citation>
    <scope>NUCLEOTIDE SEQUENCE [LARGE SCALE GENOMIC DNA]</scope>
    <source>
        <strain evidence="23 24">DGU6</strain>
    </source>
</reference>
<evidence type="ECO:0000256" key="21">
    <source>
        <dbReference type="SAM" id="SignalP"/>
    </source>
</evidence>
<name>A0ABU9IBY5_9SPHN</name>
<feature type="chain" id="PRO_5045884953" description="Carboxypeptidase Q" evidence="21">
    <location>
        <begin position="26"/>
        <end position="464"/>
    </location>
</feature>
<gene>
    <name evidence="23" type="ORF">AAEO60_04430</name>
</gene>
<evidence type="ECO:0000256" key="13">
    <source>
        <dbReference type="ARBA" id="ARBA00022833"/>
    </source>
</evidence>
<feature type="domain" description="Peptidase M28" evidence="22">
    <location>
        <begin position="257"/>
        <end position="443"/>
    </location>
</feature>
<evidence type="ECO:0000256" key="20">
    <source>
        <dbReference type="ARBA" id="ARBA00033328"/>
    </source>
</evidence>
<protein>
    <recommendedName>
        <fullName evidence="5">Carboxypeptidase Q</fullName>
    </recommendedName>
    <alternativeName>
        <fullName evidence="20">Plasma glutamate carboxypeptidase</fullName>
    </alternativeName>
</protein>
<evidence type="ECO:0000256" key="12">
    <source>
        <dbReference type="ARBA" id="ARBA00022824"/>
    </source>
</evidence>
<evidence type="ECO:0000313" key="24">
    <source>
        <dbReference type="Proteomes" id="UP001497045"/>
    </source>
</evidence>
<comment type="subcellular location">
    <subcellularLocation>
        <location evidence="1">Endoplasmic reticulum</location>
    </subcellularLocation>
    <subcellularLocation>
        <location evidence="3">Golgi apparatus</location>
    </subcellularLocation>
    <subcellularLocation>
        <location evidence="2">Lysosome</location>
    </subcellularLocation>
    <subcellularLocation>
        <location evidence="4">Secreted</location>
    </subcellularLocation>
</comment>
<dbReference type="Gene3D" id="3.50.30.30">
    <property type="match status" value="1"/>
</dbReference>
<evidence type="ECO:0000256" key="15">
    <source>
        <dbReference type="ARBA" id="ARBA00023049"/>
    </source>
</evidence>
<accession>A0ABU9IBY5</accession>
<evidence type="ECO:0000256" key="5">
    <source>
        <dbReference type="ARBA" id="ARBA00014116"/>
    </source>
</evidence>
<evidence type="ECO:0000256" key="18">
    <source>
        <dbReference type="ARBA" id="ARBA00023228"/>
    </source>
</evidence>
<dbReference type="Gene3D" id="3.40.630.10">
    <property type="entry name" value="Zn peptidases"/>
    <property type="match status" value="1"/>
</dbReference>
<dbReference type="RefSeq" id="WP_341672435.1">
    <property type="nucleotide sequence ID" value="NZ_JBBYHV010000001.1"/>
</dbReference>
<keyword evidence="6" id="KW-0964">Secreted</keyword>
<evidence type="ECO:0000256" key="1">
    <source>
        <dbReference type="ARBA" id="ARBA00004240"/>
    </source>
</evidence>
<keyword evidence="10 21" id="KW-0732">Signal</keyword>
<evidence type="ECO:0000256" key="11">
    <source>
        <dbReference type="ARBA" id="ARBA00022801"/>
    </source>
</evidence>
<evidence type="ECO:0000256" key="19">
    <source>
        <dbReference type="ARBA" id="ARBA00025833"/>
    </source>
</evidence>
<dbReference type="PANTHER" id="PTHR12053">
    <property type="entry name" value="PROTEASE FAMILY M28 PLASMA GLUTAMATE CARBOXYPEPTIDASE-RELATED"/>
    <property type="match status" value="1"/>
</dbReference>
<keyword evidence="16" id="KW-0865">Zymogen</keyword>
<keyword evidence="11" id="KW-0378">Hydrolase</keyword>
<dbReference type="EMBL" id="JBBYHV010000001">
    <property type="protein sequence ID" value="MEL1249914.1"/>
    <property type="molecule type" value="Genomic_DNA"/>
</dbReference>
<evidence type="ECO:0000256" key="3">
    <source>
        <dbReference type="ARBA" id="ARBA00004555"/>
    </source>
</evidence>
<keyword evidence="17" id="KW-0325">Glycoprotein</keyword>
<evidence type="ECO:0000256" key="10">
    <source>
        <dbReference type="ARBA" id="ARBA00022729"/>
    </source>
</evidence>
<evidence type="ECO:0000259" key="22">
    <source>
        <dbReference type="Pfam" id="PF04389"/>
    </source>
</evidence>
<evidence type="ECO:0000256" key="6">
    <source>
        <dbReference type="ARBA" id="ARBA00022525"/>
    </source>
</evidence>
<evidence type="ECO:0000256" key="17">
    <source>
        <dbReference type="ARBA" id="ARBA00023180"/>
    </source>
</evidence>
<dbReference type="PANTHER" id="PTHR12053:SF3">
    <property type="entry name" value="CARBOXYPEPTIDASE Q"/>
    <property type="match status" value="1"/>
</dbReference>
<keyword evidence="9" id="KW-0479">Metal-binding</keyword>
<dbReference type="InterPro" id="IPR007484">
    <property type="entry name" value="Peptidase_M28"/>
</dbReference>
<evidence type="ECO:0000256" key="7">
    <source>
        <dbReference type="ARBA" id="ARBA00022645"/>
    </source>
</evidence>